<evidence type="ECO:0000256" key="1">
    <source>
        <dbReference type="ARBA" id="ARBA00022603"/>
    </source>
</evidence>
<dbReference type="Gene3D" id="1.10.10.10">
    <property type="entry name" value="Winged helix-like DNA-binding domain superfamily/Winged helix DNA-binding domain"/>
    <property type="match status" value="1"/>
</dbReference>
<accession>A0ABD1NGS9</accession>
<keyword evidence="3" id="KW-0949">S-adenosyl-L-methionine</keyword>
<name>A0ABD1NGS9_9FABA</name>
<evidence type="ECO:0000313" key="7">
    <source>
        <dbReference type="EMBL" id="KAL2347337.1"/>
    </source>
</evidence>
<dbReference type="AlphaFoldDB" id="A0ABD1NGS9"/>
<reference evidence="7 8" key="1">
    <citation type="submission" date="2024-08" db="EMBL/GenBank/DDBJ databases">
        <title>Insights into the chromosomal genome structure of Flemingia macrophylla.</title>
        <authorList>
            <person name="Ding Y."/>
            <person name="Zhao Y."/>
            <person name="Bi W."/>
            <person name="Wu M."/>
            <person name="Zhao G."/>
            <person name="Gong Y."/>
            <person name="Li W."/>
            <person name="Zhang P."/>
        </authorList>
    </citation>
    <scope>NUCLEOTIDE SEQUENCE [LARGE SCALE GENOMIC DNA]</scope>
    <source>
        <strain evidence="7">DYQJB</strain>
        <tissue evidence="7">Leaf</tissue>
    </source>
</reference>
<dbReference type="PANTHER" id="PTHR11746">
    <property type="entry name" value="O-METHYLTRANSFERASE"/>
    <property type="match status" value="1"/>
</dbReference>
<dbReference type="InterPro" id="IPR001077">
    <property type="entry name" value="COMT_C"/>
</dbReference>
<dbReference type="SUPFAM" id="SSF46785">
    <property type="entry name" value="Winged helix' DNA-binding domain"/>
    <property type="match status" value="1"/>
</dbReference>
<proteinExistence type="predicted"/>
<comment type="caution">
    <text evidence="7">The sequence shown here is derived from an EMBL/GenBank/DDBJ whole genome shotgun (WGS) entry which is preliminary data.</text>
</comment>
<feature type="domain" description="O-methyltransferase C-terminal" evidence="5">
    <location>
        <begin position="142"/>
        <end position="347"/>
    </location>
</feature>
<dbReference type="InterPro" id="IPR029063">
    <property type="entry name" value="SAM-dependent_MTases_sf"/>
</dbReference>
<dbReference type="InterPro" id="IPR036390">
    <property type="entry name" value="WH_DNA-bd_sf"/>
</dbReference>
<dbReference type="EMBL" id="JBGMDY010000001">
    <property type="protein sequence ID" value="KAL2347337.1"/>
    <property type="molecule type" value="Genomic_DNA"/>
</dbReference>
<evidence type="ECO:0000256" key="4">
    <source>
        <dbReference type="PIRSR" id="PIRSR005739-1"/>
    </source>
</evidence>
<evidence type="ECO:0000259" key="5">
    <source>
        <dbReference type="Pfam" id="PF00891"/>
    </source>
</evidence>
<dbReference type="PIRSF" id="PIRSF005739">
    <property type="entry name" value="O-mtase"/>
    <property type="match status" value="1"/>
</dbReference>
<dbReference type="InterPro" id="IPR036388">
    <property type="entry name" value="WH-like_DNA-bd_sf"/>
</dbReference>
<feature type="domain" description="O-methyltransferase dimerisation" evidence="6">
    <location>
        <begin position="30"/>
        <end position="119"/>
    </location>
</feature>
<dbReference type="Pfam" id="PF00891">
    <property type="entry name" value="Methyltransf_2"/>
    <property type="match status" value="1"/>
</dbReference>
<dbReference type="InterPro" id="IPR016461">
    <property type="entry name" value="COMT-like"/>
</dbReference>
<dbReference type="FunFam" id="1.10.10.10:FF:000357">
    <property type="entry name" value="Caffeic acid 3-O-methyltransferase"/>
    <property type="match status" value="1"/>
</dbReference>
<keyword evidence="8" id="KW-1185">Reference proteome</keyword>
<keyword evidence="1" id="KW-0489">Methyltransferase</keyword>
<evidence type="ECO:0000313" key="8">
    <source>
        <dbReference type="Proteomes" id="UP001603857"/>
    </source>
</evidence>
<sequence>MSSNSEESRLRSEVAKDDDPYLSAAVLSMGRVFSAVLNAAIEINLFDIIAKAQSSCDSTLSASQIASLFPNQHPQLANKLERILPLLVSYSLLDCSIRTDQDGKRERVYALAPIGKCFAFDNDGRSNAPGTTLIHRGFYDLWKDVKDAIRDPNCNTHFENVYGMPAYEYMESNAELNNIFTKAMSHTGSIQLKPVLKLYKGFEGVSTLVDVGGGVGETLGQIISAYPAIKGINFDLPQMIQSASSHPGIEHIGGDMFETVPNGDAILLKRVCHNWPDEDCIKLLKNCHKSLTPHGKVIVFDLIIPEVPNSSNVSKRLCAVDSLMFLVHGGKERTEKEFETLCKSSDFSKFHVVVRSEITNSLGVMEFYK</sequence>
<protein>
    <recommendedName>
        <fullName evidence="9">Isoliquiritigenin 2'-O-methyltransferase</fullName>
    </recommendedName>
</protein>
<organism evidence="7 8">
    <name type="scientific">Flemingia macrophylla</name>
    <dbReference type="NCBI Taxonomy" id="520843"/>
    <lineage>
        <taxon>Eukaryota</taxon>
        <taxon>Viridiplantae</taxon>
        <taxon>Streptophyta</taxon>
        <taxon>Embryophyta</taxon>
        <taxon>Tracheophyta</taxon>
        <taxon>Spermatophyta</taxon>
        <taxon>Magnoliopsida</taxon>
        <taxon>eudicotyledons</taxon>
        <taxon>Gunneridae</taxon>
        <taxon>Pentapetalae</taxon>
        <taxon>rosids</taxon>
        <taxon>fabids</taxon>
        <taxon>Fabales</taxon>
        <taxon>Fabaceae</taxon>
        <taxon>Papilionoideae</taxon>
        <taxon>50 kb inversion clade</taxon>
        <taxon>NPAAA clade</taxon>
        <taxon>indigoferoid/millettioid clade</taxon>
        <taxon>Phaseoleae</taxon>
        <taxon>Flemingia</taxon>
    </lineage>
</organism>
<dbReference type="Proteomes" id="UP001603857">
    <property type="component" value="Unassembled WGS sequence"/>
</dbReference>
<evidence type="ECO:0000256" key="2">
    <source>
        <dbReference type="ARBA" id="ARBA00022679"/>
    </source>
</evidence>
<dbReference type="GO" id="GO:0008757">
    <property type="term" value="F:S-adenosylmethionine-dependent methyltransferase activity"/>
    <property type="evidence" value="ECO:0007669"/>
    <property type="project" value="UniProtKB-ARBA"/>
</dbReference>
<evidence type="ECO:0000259" key="6">
    <source>
        <dbReference type="Pfam" id="PF08100"/>
    </source>
</evidence>
<dbReference type="SUPFAM" id="SSF53335">
    <property type="entry name" value="S-adenosyl-L-methionine-dependent methyltransferases"/>
    <property type="match status" value="1"/>
</dbReference>
<dbReference type="FunFam" id="3.40.50.150:FF:000705">
    <property type="entry name" value="Uncharacterized protein"/>
    <property type="match status" value="1"/>
</dbReference>
<dbReference type="InterPro" id="IPR012967">
    <property type="entry name" value="COMT_dimerisation"/>
</dbReference>
<dbReference type="PROSITE" id="PS51683">
    <property type="entry name" value="SAM_OMT_II"/>
    <property type="match status" value="1"/>
</dbReference>
<dbReference type="GO" id="GO:0032259">
    <property type="term" value="P:methylation"/>
    <property type="evidence" value="ECO:0007669"/>
    <property type="project" value="UniProtKB-KW"/>
</dbReference>
<evidence type="ECO:0000256" key="3">
    <source>
        <dbReference type="ARBA" id="ARBA00022691"/>
    </source>
</evidence>
<keyword evidence="2" id="KW-0808">Transferase</keyword>
<dbReference type="Pfam" id="PF08100">
    <property type="entry name" value="Dimerisation"/>
    <property type="match status" value="1"/>
</dbReference>
<evidence type="ECO:0008006" key="9">
    <source>
        <dbReference type="Google" id="ProtNLM"/>
    </source>
</evidence>
<dbReference type="Gene3D" id="3.40.50.150">
    <property type="entry name" value="Vaccinia Virus protein VP39"/>
    <property type="match status" value="1"/>
</dbReference>
<feature type="active site" description="Proton acceptor" evidence="4">
    <location>
        <position position="273"/>
    </location>
</feature>
<gene>
    <name evidence="7" type="ORF">Fmac_001337</name>
</gene>